<dbReference type="InterPro" id="IPR050219">
    <property type="entry name" value="DnaG_primase"/>
</dbReference>
<feature type="region of interest" description="Disordered" evidence="13">
    <location>
        <begin position="428"/>
        <end position="516"/>
    </location>
</feature>
<comment type="catalytic activity">
    <reaction evidence="12">
        <text>ssDNA + n NTP = ssDNA/pppN(pN)n-1 hybrid + (n-1) diphosphate.</text>
        <dbReference type="EC" id="2.7.7.101"/>
    </reaction>
</comment>
<dbReference type="SMART" id="SM00493">
    <property type="entry name" value="TOPRIM"/>
    <property type="match status" value="1"/>
</dbReference>
<comment type="function">
    <text evidence="12">RNA polymerase that catalyzes the synthesis of short RNA molecules used as primers for DNA polymerase during DNA replication.</text>
</comment>
<comment type="caution">
    <text evidence="15">The sequence shown here is derived from an EMBL/GenBank/DDBJ whole genome shotgun (WGS) entry which is preliminary data.</text>
</comment>
<dbReference type="SUPFAM" id="SSF117023">
    <property type="entry name" value="DNA primase DnaG, C-terminal domain"/>
    <property type="match status" value="1"/>
</dbReference>
<dbReference type="InterPro" id="IPR030846">
    <property type="entry name" value="DnaG_bac"/>
</dbReference>
<keyword evidence="5 12" id="KW-0235">DNA replication</keyword>
<gene>
    <name evidence="12 15" type="primary">dnaG</name>
    <name evidence="15" type="ORF">ACFQNF_08970</name>
</gene>
<dbReference type="EC" id="2.7.7.101" evidence="12"/>
<keyword evidence="6 12" id="KW-0479">Metal-binding</keyword>
<organism evidence="15 16">
    <name type="scientific">Iodobacter arcticus</name>
    <dbReference type="NCBI Taxonomy" id="590593"/>
    <lineage>
        <taxon>Bacteria</taxon>
        <taxon>Pseudomonadati</taxon>
        <taxon>Pseudomonadota</taxon>
        <taxon>Betaproteobacteria</taxon>
        <taxon>Neisseriales</taxon>
        <taxon>Chitinibacteraceae</taxon>
        <taxon>Iodobacter</taxon>
    </lineage>
</organism>
<sequence>MAKIPDDFIQDLLNRVDIVDVVERYLPLKKAGQNYSACCPFHKEKSPSFTVSQTKQFYHCFGCGAHGSAVGFVMEHQGMSFPDAVRMLAESVGMQVPVSDAPISEKAKAAPGIYDVLKTAMNYYRAQLKTAPAAIEYLKSRGVEGKTAARFGLGFAPSAGQSLKAVFADYDKNPVIKDAGLVAEEENTLRRYDRFRSRVLFPILNQRSQVIGFGGRIMGNGAPKYLNSPETPVFEKGKELYGLPQARAAIRDRGRVLVVEGYMDVVMLNQHGVEYAVASLGTACTPEHIRKLLKLADEVYFCFDGDKAGKKAAWRALENSLEQLVDGKKLAFLFLPAEHDPDSYVQEFGQVRFENALLQDSVPLAQFLLKELSGQVELESEEGRAKLISLAAPMLSLVKAPAFGMMIRKRLAELSRLEMSELSTVLDGSPVRSVPEYVPSERDQGESAPEPWQDGQGWSNDGQPGRQQSQPNTQYARQGNRSAWKPNWQPKGKWKGRGDERIPAHMMPRPAPRAPPTGPVHKLIQLVLAHPSLVRRSEPVWLSWPETDAMGLAQELLQKICNHSDLSSLQIVESWQGMFDYDVLHRLLISGGEYFDKASEAELDEQLAATLKAVEVSVIRPMMQERFYALTYKQANGGLTEAEKLEFAALVSRR</sequence>
<feature type="domain" description="Toprim" evidence="14">
    <location>
        <begin position="254"/>
        <end position="336"/>
    </location>
</feature>
<keyword evidence="1 12" id="KW-0240">DNA-directed RNA polymerase</keyword>
<protein>
    <recommendedName>
        <fullName evidence="12">DNA primase</fullName>
        <ecNumber evidence="12">2.7.7.101</ecNumber>
    </recommendedName>
</protein>
<dbReference type="Gene3D" id="3.90.980.10">
    <property type="entry name" value="DNA primase, catalytic core, N-terminal domain"/>
    <property type="match status" value="1"/>
</dbReference>
<dbReference type="Gene3D" id="3.90.580.10">
    <property type="entry name" value="Zinc finger, CHC2-type domain"/>
    <property type="match status" value="1"/>
</dbReference>
<evidence type="ECO:0000256" key="5">
    <source>
        <dbReference type="ARBA" id="ARBA00022705"/>
    </source>
</evidence>
<dbReference type="InterPro" id="IPR013264">
    <property type="entry name" value="DNAG_N"/>
</dbReference>
<evidence type="ECO:0000256" key="8">
    <source>
        <dbReference type="ARBA" id="ARBA00022833"/>
    </source>
</evidence>
<evidence type="ECO:0000313" key="16">
    <source>
        <dbReference type="Proteomes" id="UP001596473"/>
    </source>
</evidence>
<evidence type="ECO:0000256" key="7">
    <source>
        <dbReference type="ARBA" id="ARBA00022771"/>
    </source>
</evidence>
<dbReference type="Pfam" id="PF10410">
    <property type="entry name" value="DnaB_bind"/>
    <property type="match status" value="1"/>
</dbReference>
<evidence type="ECO:0000256" key="6">
    <source>
        <dbReference type="ARBA" id="ARBA00022723"/>
    </source>
</evidence>
<keyword evidence="4 12" id="KW-0548">Nucleotidyltransferase</keyword>
<keyword evidence="16" id="KW-1185">Reference proteome</keyword>
<evidence type="ECO:0000256" key="4">
    <source>
        <dbReference type="ARBA" id="ARBA00022695"/>
    </source>
</evidence>
<dbReference type="HAMAP" id="MF_00974">
    <property type="entry name" value="DNA_primase_DnaG"/>
    <property type="match status" value="1"/>
</dbReference>
<dbReference type="EMBL" id="JBHTBQ010000014">
    <property type="protein sequence ID" value="MFC7420017.1"/>
    <property type="molecule type" value="Genomic_DNA"/>
</dbReference>
<keyword evidence="2 12" id="KW-0639">Primosome</keyword>
<reference evidence="16" key="1">
    <citation type="journal article" date="2019" name="Int. J. Syst. Evol. Microbiol.">
        <title>The Global Catalogue of Microorganisms (GCM) 10K type strain sequencing project: providing services to taxonomists for standard genome sequencing and annotation.</title>
        <authorList>
            <consortium name="The Broad Institute Genomics Platform"/>
            <consortium name="The Broad Institute Genome Sequencing Center for Infectious Disease"/>
            <person name="Wu L."/>
            <person name="Ma J."/>
        </authorList>
    </citation>
    <scope>NUCLEOTIDE SEQUENCE [LARGE SCALE GENOMIC DNA]</scope>
    <source>
        <strain evidence="16">CCUG 62945</strain>
    </source>
</reference>
<dbReference type="InterPro" id="IPR036977">
    <property type="entry name" value="DNA_primase_Znf_CHC2"/>
</dbReference>
<comment type="domain">
    <text evidence="12">Contains an N-terminal zinc-binding domain, a central core domain that contains the primase activity, and a C-terminal DnaB-binding domain.</text>
</comment>
<dbReference type="Gene3D" id="3.40.1360.10">
    <property type="match status" value="1"/>
</dbReference>
<dbReference type="InterPro" id="IPR006295">
    <property type="entry name" value="DNA_primase_DnaG"/>
</dbReference>
<keyword evidence="9" id="KW-0460">Magnesium</keyword>
<name>A0ABW2QWB6_9NEIS</name>
<dbReference type="PANTHER" id="PTHR30313:SF2">
    <property type="entry name" value="DNA PRIMASE"/>
    <property type="match status" value="1"/>
</dbReference>
<keyword evidence="8 12" id="KW-0862">Zinc</keyword>
<dbReference type="InterPro" id="IPR034151">
    <property type="entry name" value="TOPRIM_DnaG_bac"/>
</dbReference>
<feature type="zinc finger region" description="CHC2-type" evidence="12">
    <location>
        <begin position="39"/>
        <end position="63"/>
    </location>
</feature>
<dbReference type="Pfam" id="PF13662">
    <property type="entry name" value="Toprim_4"/>
    <property type="match status" value="1"/>
</dbReference>
<dbReference type="InterPro" id="IPR019475">
    <property type="entry name" value="DNA_primase_DnaB-bd"/>
</dbReference>
<proteinExistence type="inferred from homology"/>
<keyword evidence="7 12" id="KW-0863">Zinc-finger</keyword>
<evidence type="ECO:0000256" key="12">
    <source>
        <dbReference type="HAMAP-Rule" id="MF_00974"/>
    </source>
</evidence>
<evidence type="ECO:0000313" key="15">
    <source>
        <dbReference type="EMBL" id="MFC7420017.1"/>
    </source>
</evidence>
<comment type="subunit">
    <text evidence="12">Monomer. Interacts with DnaB.</text>
</comment>
<dbReference type="CDD" id="cd03364">
    <property type="entry name" value="TOPRIM_DnaG_primases"/>
    <property type="match status" value="1"/>
</dbReference>
<dbReference type="PROSITE" id="PS50880">
    <property type="entry name" value="TOPRIM"/>
    <property type="match status" value="1"/>
</dbReference>
<evidence type="ECO:0000256" key="9">
    <source>
        <dbReference type="ARBA" id="ARBA00022842"/>
    </source>
</evidence>
<dbReference type="Proteomes" id="UP001596473">
    <property type="component" value="Unassembled WGS sequence"/>
</dbReference>
<keyword evidence="3 12" id="KW-0808">Transferase</keyword>
<dbReference type="Pfam" id="PF01807">
    <property type="entry name" value="Zn_ribbon_DnaG"/>
    <property type="match status" value="1"/>
</dbReference>
<evidence type="ECO:0000256" key="2">
    <source>
        <dbReference type="ARBA" id="ARBA00022515"/>
    </source>
</evidence>
<dbReference type="Gene3D" id="1.10.860.10">
    <property type="entry name" value="DNAb Helicase, Chain A"/>
    <property type="match status" value="1"/>
</dbReference>
<dbReference type="InterPro" id="IPR037068">
    <property type="entry name" value="DNA_primase_core_N_sf"/>
</dbReference>
<dbReference type="Gene3D" id="1.20.50.20">
    <property type="entry name" value="DnaG, RNA polymerase domain, helical bundle"/>
    <property type="match status" value="1"/>
</dbReference>
<comment type="cofactor">
    <cofactor evidence="12">
        <name>Zn(2+)</name>
        <dbReference type="ChEBI" id="CHEBI:29105"/>
    </cofactor>
    <text evidence="12">Binds 1 zinc ion per monomer.</text>
</comment>
<evidence type="ECO:0000256" key="1">
    <source>
        <dbReference type="ARBA" id="ARBA00022478"/>
    </source>
</evidence>
<evidence type="ECO:0000256" key="13">
    <source>
        <dbReference type="SAM" id="MobiDB-lite"/>
    </source>
</evidence>
<keyword evidence="10 12" id="KW-0238">DNA-binding</keyword>
<dbReference type="SMART" id="SM00400">
    <property type="entry name" value="ZnF_CHCC"/>
    <property type="match status" value="1"/>
</dbReference>
<evidence type="ECO:0000256" key="10">
    <source>
        <dbReference type="ARBA" id="ARBA00023125"/>
    </source>
</evidence>
<keyword evidence="11 12" id="KW-0804">Transcription</keyword>
<accession>A0ABW2QWB6</accession>
<dbReference type="NCBIfam" id="TIGR01391">
    <property type="entry name" value="dnaG"/>
    <property type="match status" value="1"/>
</dbReference>
<dbReference type="InterPro" id="IPR002694">
    <property type="entry name" value="Znf_CHC2"/>
</dbReference>
<dbReference type="InterPro" id="IPR016136">
    <property type="entry name" value="DNA_helicase_N/primase_C"/>
</dbReference>
<dbReference type="SUPFAM" id="SSF56731">
    <property type="entry name" value="DNA primase core"/>
    <property type="match status" value="1"/>
</dbReference>
<evidence type="ECO:0000256" key="11">
    <source>
        <dbReference type="ARBA" id="ARBA00023163"/>
    </source>
</evidence>
<dbReference type="InterPro" id="IPR006171">
    <property type="entry name" value="TOPRIM_dom"/>
</dbReference>
<dbReference type="Pfam" id="PF08275">
    <property type="entry name" value="DNAG_N"/>
    <property type="match status" value="1"/>
</dbReference>
<feature type="compositionally biased region" description="Polar residues" evidence="13">
    <location>
        <begin position="456"/>
        <end position="481"/>
    </location>
</feature>
<dbReference type="PANTHER" id="PTHR30313">
    <property type="entry name" value="DNA PRIMASE"/>
    <property type="match status" value="1"/>
</dbReference>
<comment type="similarity">
    <text evidence="12">Belongs to the DnaG primase family.</text>
</comment>
<dbReference type="RefSeq" id="WP_380187655.1">
    <property type="nucleotide sequence ID" value="NZ_JBHTBQ010000014.1"/>
</dbReference>
<dbReference type="SUPFAM" id="SSF57783">
    <property type="entry name" value="Zinc beta-ribbon"/>
    <property type="match status" value="1"/>
</dbReference>
<evidence type="ECO:0000256" key="3">
    <source>
        <dbReference type="ARBA" id="ARBA00022679"/>
    </source>
</evidence>
<evidence type="ECO:0000259" key="14">
    <source>
        <dbReference type="PROSITE" id="PS50880"/>
    </source>
</evidence>